<feature type="chain" id="PRO_5019339571" description="DUF4197 domain-containing protein" evidence="1">
    <location>
        <begin position="24"/>
        <end position="229"/>
    </location>
</feature>
<reference evidence="2 3" key="1">
    <citation type="submission" date="2016-10" db="EMBL/GenBank/DDBJ databases">
        <title>Comparative genome analysis of multiple Pseudomonas spp. focuses on biocontrol and plant growth promoting traits.</title>
        <authorList>
            <person name="Tao X.-Y."/>
            <person name="Taylor C.G."/>
        </authorList>
    </citation>
    <scope>NUCLEOTIDE SEQUENCE [LARGE SCALE GENOMIC DNA]</scope>
    <source>
        <strain evidence="2 3">48C10</strain>
    </source>
</reference>
<sequence length="229" mass="24061">MLRPTLRFAGLCAGLMICANALAGALSDLSQQDATGGLKDALTQGAQLAVKQLGTPGGFSNNPDVKIELPGKLGKVAKKMKQFGMGDQVDQLETSMNKAAETAVTQAQPILVDAVKKMTVEDAKGILSGGKDSATQYLSKTSREQIRTKFLPIVKQATDQVGLAQQYNAFAGQAATLGALDAKNANIESYVTEQALNGLFEMIGKQEETIRQNPAAAATSLAKKVFGTL</sequence>
<organism evidence="2 3">
    <name type="scientific">Pseudomonas lini</name>
    <dbReference type="NCBI Taxonomy" id="163011"/>
    <lineage>
        <taxon>Bacteria</taxon>
        <taxon>Pseudomonadati</taxon>
        <taxon>Pseudomonadota</taxon>
        <taxon>Gammaproteobacteria</taxon>
        <taxon>Pseudomonadales</taxon>
        <taxon>Pseudomonadaceae</taxon>
        <taxon>Pseudomonas</taxon>
    </lineage>
</organism>
<comment type="caution">
    <text evidence="2">The sequence shown here is derived from an EMBL/GenBank/DDBJ whole genome shotgun (WGS) entry which is preliminary data.</text>
</comment>
<evidence type="ECO:0000256" key="1">
    <source>
        <dbReference type="SAM" id="SignalP"/>
    </source>
</evidence>
<dbReference type="InterPro" id="IPR025245">
    <property type="entry name" value="DUF4197"/>
</dbReference>
<dbReference type="Pfam" id="PF13852">
    <property type="entry name" value="DUF4197"/>
    <property type="match status" value="1"/>
</dbReference>
<gene>
    <name evidence="2" type="ORF">BK663_06620</name>
</gene>
<evidence type="ECO:0000313" key="3">
    <source>
        <dbReference type="Proteomes" id="UP000284168"/>
    </source>
</evidence>
<evidence type="ECO:0008006" key="4">
    <source>
        <dbReference type="Google" id="ProtNLM"/>
    </source>
</evidence>
<feature type="signal peptide" evidence="1">
    <location>
        <begin position="1"/>
        <end position="23"/>
    </location>
</feature>
<evidence type="ECO:0000313" key="2">
    <source>
        <dbReference type="EMBL" id="RON29119.1"/>
    </source>
</evidence>
<proteinExistence type="predicted"/>
<dbReference type="EMBL" id="MOBN01000014">
    <property type="protein sequence ID" value="RON29119.1"/>
    <property type="molecule type" value="Genomic_DNA"/>
</dbReference>
<dbReference type="AlphaFoldDB" id="A0A423IUJ2"/>
<protein>
    <recommendedName>
        <fullName evidence="4">DUF4197 domain-containing protein</fullName>
    </recommendedName>
</protein>
<dbReference type="Proteomes" id="UP000284168">
    <property type="component" value="Unassembled WGS sequence"/>
</dbReference>
<keyword evidence="1" id="KW-0732">Signal</keyword>
<dbReference type="RefSeq" id="WP_123719864.1">
    <property type="nucleotide sequence ID" value="NZ_MOBN01000014.1"/>
</dbReference>
<name>A0A423IUJ2_9PSED</name>
<accession>A0A423IUJ2</accession>